<dbReference type="Proteomes" id="UP000235786">
    <property type="component" value="Unassembled WGS sequence"/>
</dbReference>
<dbReference type="GO" id="GO:0008270">
    <property type="term" value="F:zinc ion binding"/>
    <property type="evidence" value="ECO:0007669"/>
    <property type="project" value="InterPro"/>
</dbReference>
<dbReference type="AlphaFoldDB" id="A0A2J6QRA0"/>
<dbReference type="Pfam" id="PF11951">
    <property type="entry name" value="Fungal_trans_2"/>
    <property type="match status" value="1"/>
</dbReference>
<protein>
    <recommendedName>
        <fullName evidence="2">Zn(2)-C6 fungal-type domain-containing protein</fullName>
    </recommendedName>
</protein>
<dbReference type="STRING" id="1149755.A0A2J6QRA0"/>
<dbReference type="OrthoDB" id="5386330at2759"/>
<dbReference type="CDD" id="cd00067">
    <property type="entry name" value="GAL4"/>
    <property type="match status" value="1"/>
</dbReference>
<dbReference type="InterPro" id="IPR053157">
    <property type="entry name" value="Sterol_Uptake_Regulator"/>
</dbReference>
<feature type="domain" description="Zn(2)-C6 fungal-type" evidence="2">
    <location>
        <begin position="13"/>
        <end position="43"/>
    </location>
</feature>
<dbReference type="SMART" id="SM00066">
    <property type="entry name" value="GAL4"/>
    <property type="match status" value="1"/>
</dbReference>
<dbReference type="PROSITE" id="PS00463">
    <property type="entry name" value="ZN2_CY6_FUNGAL_1"/>
    <property type="match status" value="1"/>
</dbReference>
<evidence type="ECO:0000313" key="3">
    <source>
        <dbReference type="EMBL" id="PMD28782.1"/>
    </source>
</evidence>
<evidence type="ECO:0000313" key="5">
    <source>
        <dbReference type="Proteomes" id="UP000235786"/>
    </source>
</evidence>
<evidence type="ECO:0000256" key="1">
    <source>
        <dbReference type="ARBA" id="ARBA00023242"/>
    </source>
</evidence>
<dbReference type="GO" id="GO:0001228">
    <property type="term" value="F:DNA-binding transcription activator activity, RNA polymerase II-specific"/>
    <property type="evidence" value="ECO:0007669"/>
    <property type="project" value="TreeGrafter"/>
</dbReference>
<proteinExistence type="predicted"/>
<sequence>MPGRRPHSKSRLGCVGCKVRKVKCDEVRPICGRCSKRESGCHYVDNFSNKYSPTALATRKTESPFDFFDDVLPSVAQSPSASEQGTNQTFRDRDLELLHHYSTSTYLTLTNVKSLLELWRVVVPQLAFSHSFLMHGLLAISACHIAHLRPAAAEYYIRIARYHYASAVSLYRPLLNHLSQENGAPVFAFSALLACLAIAMPEISHHQPAPPTTAMAYLTNMFDTLGLIRGVKKIVACTWPWIQDTSVAPLLILNLEMFTERLEFDVEVAIRSLEARIRADAECEELKDEYLDAMRHFRKCYPRGKWEDVHQGIALTWPVLVSDGFFAALIEQRPIPIAILGLWGTVLDLLYDVWWVGRKGRRLVEALSELLPPGWESLMKWARMRVDEDDSEPQPDSMEYPFNALMND</sequence>
<dbReference type="PROSITE" id="PS50048">
    <property type="entry name" value="ZN2_CY6_FUNGAL_2"/>
    <property type="match status" value="1"/>
</dbReference>
<dbReference type="InterPro" id="IPR021858">
    <property type="entry name" value="Fun_TF"/>
</dbReference>
<reference evidence="3 5" key="1">
    <citation type="submission" date="2016-04" db="EMBL/GenBank/DDBJ databases">
        <title>A degradative enzymes factory behind the ericoid mycorrhizal symbiosis.</title>
        <authorList>
            <consortium name="DOE Joint Genome Institute"/>
            <person name="Martino E."/>
            <person name="Morin E."/>
            <person name="Grelet G."/>
            <person name="Kuo A."/>
            <person name="Kohler A."/>
            <person name="Daghino S."/>
            <person name="Barry K."/>
            <person name="Choi C."/>
            <person name="Cichocki N."/>
            <person name="Clum A."/>
            <person name="Copeland A."/>
            <person name="Hainaut M."/>
            <person name="Haridas S."/>
            <person name="Labutti K."/>
            <person name="Lindquist E."/>
            <person name="Lipzen A."/>
            <person name="Khouja H.-R."/>
            <person name="Murat C."/>
            <person name="Ohm R."/>
            <person name="Olson A."/>
            <person name="Spatafora J."/>
            <person name="Veneault-Fourrey C."/>
            <person name="Henrissat B."/>
            <person name="Grigoriev I."/>
            <person name="Martin F."/>
            <person name="Perotto S."/>
        </authorList>
    </citation>
    <scope>NUCLEOTIDE SEQUENCE [LARGE SCALE GENOMIC DNA]</scope>
    <source>
        <strain evidence="3 5">F</strain>
    </source>
</reference>
<dbReference type="Pfam" id="PF00172">
    <property type="entry name" value="Zn_clus"/>
    <property type="match status" value="1"/>
</dbReference>
<dbReference type="PANTHER" id="PTHR47784">
    <property type="entry name" value="STEROL UPTAKE CONTROL PROTEIN 2"/>
    <property type="match status" value="1"/>
</dbReference>
<dbReference type="InterPro" id="IPR001138">
    <property type="entry name" value="Zn2Cys6_DnaBD"/>
</dbReference>
<keyword evidence="5" id="KW-1185">Reference proteome</keyword>
<dbReference type="PANTHER" id="PTHR47784:SF5">
    <property type="entry name" value="STEROL UPTAKE CONTROL PROTEIN 2"/>
    <property type="match status" value="1"/>
</dbReference>
<dbReference type="EMBL" id="KZ613989">
    <property type="protein sequence ID" value="PMD28782.1"/>
    <property type="molecule type" value="Genomic_DNA"/>
</dbReference>
<dbReference type="SUPFAM" id="SSF57701">
    <property type="entry name" value="Zn2/Cys6 DNA-binding domain"/>
    <property type="match status" value="1"/>
</dbReference>
<accession>A0A2J6QRA0</accession>
<evidence type="ECO:0000259" key="2">
    <source>
        <dbReference type="PROSITE" id="PS50048"/>
    </source>
</evidence>
<organism evidence="3 5">
    <name type="scientific">Hyaloscypha variabilis (strain UAMH 11265 / GT02V1 / F)</name>
    <name type="common">Meliniomyces variabilis</name>
    <dbReference type="NCBI Taxonomy" id="1149755"/>
    <lineage>
        <taxon>Eukaryota</taxon>
        <taxon>Fungi</taxon>
        <taxon>Dikarya</taxon>
        <taxon>Ascomycota</taxon>
        <taxon>Pezizomycotina</taxon>
        <taxon>Leotiomycetes</taxon>
        <taxon>Helotiales</taxon>
        <taxon>Hyaloscyphaceae</taxon>
        <taxon>Hyaloscypha</taxon>
        <taxon>Hyaloscypha variabilis</taxon>
    </lineage>
</organism>
<evidence type="ECO:0000313" key="4">
    <source>
        <dbReference type="EMBL" id="PMD30505.1"/>
    </source>
</evidence>
<gene>
    <name evidence="4" type="ORF">L207DRAFT_443499</name>
    <name evidence="3" type="ORF">L207DRAFT_446604</name>
</gene>
<dbReference type="InterPro" id="IPR036864">
    <property type="entry name" value="Zn2-C6_fun-type_DNA-bd_sf"/>
</dbReference>
<dbReference type="Gene3D" id="4.10.240.10">
    <property type="entry name" value="Zn(2)-C6 fungal-type DNA-binding domain"/>
    <property type="match status" value="1"/>
</dbReference>
<dbReference type="EMBL" id="KZ613966">
    <property type="protein sequence ID" value="PMD30505.1"/>
    <property type="molecule type" value="Genomic_DNA"/>
</dbReference>
<name>A0A2J6QRA0_HYAVF</name>
<keyword evidence="1" id="KW-0539">Nucleus</keyword>